<name>X0B1L6_FUSOX</name>
<accession>X0B1L6</accession>
<dbReference type="EMBL" id="KI979647">
    <property type="protein sequence ID" value="EXK76015.1"/>
    <property type="molecule type" value="Genomic_DNA"/>
</dbReference>
<dbReference type="Proteomes" id="UP000030663">
    <property type="component" value="Unassembled WGS sequence"/>
</dbReference>
<dbReference type="AlphaFoldDB" id="X0B1L6"/>
<reference evidence="2 3" key="1">
    <citation type="submission" date="2011-11" db="EMBL/GenBank/DDBJ databases">
        <title>The Genome Sequence of Fusarium oxysporum PHW815.</title>
        <authorList>
            <consortium name="The Broad Institute Genome Sequencing Platform"/>
            <person name="Ma L.-J."/>
            <person name="Gale L.R."/>
            <person name="Schwartz D.C."/>
            <person name="Zhou S."/>
            <person name="Corby-Kistler H."/>
            <person name="Young S.K."/>
            <person name="Zeng Q."/>
            <person name="Gargeya S."/>
            <person name="Fitzgerald M."/>
            <person name="Haas B."/>
            <person name="Abouelleil A."/>
            <person name="Alvarado L."/>
            <person name="Arachchi H.M."/>
            <person name="Berlin A."/>
            <person name="Brown A."/>
            <person name="Chapman S.B."/>
            <person name="Chen Z."/>
            <person name="Dunbar C."/>
            <person name="Freedman E."/>
            <person name="Gearin G."/>
            <person name="Goldberg J."/>
            <person name="Griggs A."/>
            <person name="Gujja S."/>
            <person name="Heiman D."/>
            <person name="Howarth C."/>
            <person name="Larson L."/>
            <person name="Lui A."/>
            <person name="MacDonald P.J.P."/>
            <person name="Montmayeur A."/>
            <person name="Murphy C."/>
            <person name="Neiman D."/>
            <person name="Pearson M."/>
            <person name="Priest M."/>
            <person name="Roberts A."/>
            <person name="Saif S."/>
            <person name="Shea T."/>
            <person name="Shenoy N."/>
            <person name="Sisk P."/>
            <person name="Stolte C."/>
            <person name="Sykes S."/>
            <person name="Wortman J."/>
            <person name="Nusbaum C."/>
            <person name="Birren B."/>
        </authorList>
    </citation>
    <scope>NUCLEOTIDE SEQUENCE [LARGE SCALE GENOMIC DNA]</scope>
    <source>
        <strain evidence="2 3">54005</strain>
    </source>
</reference>
<keyword evidence="3" id="KW-1185">Reference proteome</keyword>
<protein>
    <submittedName>
        <fullName evidence="2">Uncharacterized protein</fullName>
    </submittedName>
</protein>
<feature type="region of interest" description="Disordered" evidence="1">
    <location>
        <begin position="32"/>
        <end position="59"/>
    </location>
</feature>
<evidence type="ECO:0000313" key="3">
    <source>
        <dbReference type="Proteomes" id="UP000030663"/>
    </source>
</evidence>
<sequence length="59" mass="6715">MNHERSGIPTEFFSNRDMASYHPAMHGAAFSRRNAEIMPRQQSLQTRDNGGYPRVQHAG</sequence>
<proteinExistence type="predicted"/>
<organism evidence="2 3">
    <name type="scientific">Fusarium oxysporum f. sp. raphani 54005</name>
    <dbReference type="NCBI Taxonomy" id="1089458"/>
    <lineage>
        <taxon>Eukaryota</taxon>
        <taxon>Fungi</taxon>
        <taxon>Dikarya</taxon>
        <taxon>Ascomycota</taxon>
        <taxon>Pezizomycotina</taxon>
        <taxon>Sordariomycetes</taxon>
        <taxon>Hypocreomycetidae</taxon>
        <taxon>Hypocreales</taxon>
        <taxon>Nectriaceae</taxon>
        <taxon>Fusarium</taxon>
        <taxon>Fusarium oxysporum species complex</taxon>
    </lineage>
</organism>
<evidence type="ECO:0000313" key="2">
    <source>
        <dbReference type="EMBL" id="EXK76015.1"/>
    </source>
</evidence>
<evidence type="ECO:0000256" key="1">
    <source>
        <dbReference type="SAM" id="MobiDB-lite"/>
    </source>
</evidence>
<gene>
    <name evidence="2" type="ORF">FOQG_19225</name>
</gene>
<dbReference type="HOGENOM" id="CLU_2960889_0_0_1"/>